<evidence type="ECO:0000313" key="4">
    <source>
        <dbReference type="EMBL" id="KYF74285.1"/>
    </source>
</evidence>
<feature type="region of interest" description="Disordered" evidence="2">
    <location>
        <begin position="1"/>
        <end position="36"/>
    </location>
</feature>
<proteinExistence type="predicted"/>
<evidence type="ECO:0000256" key="2">
    <source>
        <dbReference type="SAM" id="MobiDB-lite"/>
    </source>
</evidence>
<evidence type="ECO:0000256" key="1">
    <source>
        <dbReference type="SAM" id="Coils"/>
    </source>
</evidence>
<feature type="transmembrane region" description="Helical" evidence="3">
    <location>
        <begin position="462"/>
        <end position="485"/>
    </location>
</feature>
<reference evidence="4 5" key="1">
    <citation type="submission" date="2014-02" db="EMBL/GenBank/DDBJ databases">
        <title>The small core and large imbalanced accessory genome model reveals a collaborative survival strategy of Sorangium cellulosum strains in nature.</title>
        <authorList>
            <person name="Han K."/>
            <person name="Peng R."/>
            <person name="Blom J."/>
            <person name="Li Y.-Z."/>
        </authorList>
    </citation>
    <scope>NUCLEOTIDE SEQUENCE [LARGE SCALE GENOMIC DNA]</scope>
    <source>
        <strain evidence="4 5">So0011-07</strain>
    </source>
</reference>
<keyword evidence="1" id="KW-0175">Coiled coil</keyword>
<dbReference type="InterPro" id="IPR050445">
    <property type="entry name" value="Bact_polysacc_biosynth/exp"/>
</dbReference>
<name>A0A150R226_SORCE</name>
<keyword evidence="4" id="KW-0418">Kinase</keyword>
<evidence type="ECO:0000256" key="3">
    <source>
        <dbReference type="SAM" id="Phobius"/>
    </source>
</evidence>
<dbReference type="PANTHER" id="PTHR32309:SF13">
    <property type="entry name" value="FERRIC ENTEROBACTIN TRANSPORT PROTEIN FEPE"/>
    <property type="match status" value="1"/>
</dbReference>
<keyword evidence="3" id="KW-0472">Membrane</keyword>
<feature type="transmembrane region" description="Helical" evidence="3">
    <location>
        <begin position="48"/>
        <end position="68"/>
    </location>
</feature>
<dbReference type="PANTHER" id="PTHR32309">
    <property type="entry name" value="TYROSINE-PROTEIN KINASE"/>
    <property type="match status" value="1"/>
</dbReference>
<sequence length="521" mass="56499">MDNWKMNQQPAGPPPPQEPLGALPADATARPAGPQPPSISAMINRTLAHWYVAVLVALAGVGFTVLVVQSRKPAYRSETVIFYREGVKATYLGPDGPDPLRTLSARLKETLLARSNLEKVVTEFNLFPDVLEKRGMVDAVDRLRMKITFKARSTDTFAISAEGETREQAQEVTQRLADILVEETTRMRRSQAKLTNEFLDSELKRAEQDVEKAETELAAFLAEHPEFAAEQAAPGGAQTGAAIRAQERRTTTADPTLEALERQVPRLRSRLTGKPEQVMASAGGGPSPALVRQRDQAEQELGTARRDLADKQSRFTEQHPDVRAASVRVSNAEAALRRAEEALILPPAPEPVVEVAATDEAEKAKIKAQLATLEREIAARRNAKKGNAADASETAKAIINTETEWSRLSREKVRAQQRLADLEGKSFRAEMAASSEQGGYSAQIEVLDPAYRPSAPSSPSRLILAIGGLLLSIAAGIAAAAARGIVLDDRVYDMEDIDRMALAPVLVVVPAAARAPRGRRG</sequence>
<feature type="region of interest" description="Disordered" evidence="2">
    <location>
        <begin position="231"/>
        <end position="300"/>
    </location>
</feature>
<dbReference type="EMBL" id="JEMB01003297">
    <property type="protein sequence ID" value="KYF74285.1"/>
    <property type="molecule type" value="Genomic_DNA"/>
</dbReference>
<evidence type="ECO:0000313" key="5">
    <source>
        <dbReference type="Proteomes" id="UP000075635"/>
    </source>
</evidence>
<keyword evidence="4" id="KW-0808">Transferase</keyword>
<dbReference type="GO" id="GO:0005886">
    <property type="term" value="C:plasma membrane"/>
    <property type="evidence" value="ECO:0007669"/>
    <property type="project" value="TreeGrafter"/>
</dbReference>
<protein>
    <submittedName>
        <fullName evidence="4">Protein kinase</fullName>
    </submittedName>
</protein>
<keyword evidence="3" id="KW-1133">Transmembrane helix</keyword>
<feature type="coiled-coil region" evidence="1">
    <location>
        <begin position="189"/>
        <end position="223"/>
    </location>
</feature>
<gene>
    <name evidence="4" type="ORF">BE17_50010</name>
</gene>
<keyword evidence="3" id="KW-0812">Transmembrane</keyword>
<dbReference type="AlphaFoldDB" id="A0A150R226"/>
<dbReference type="Proteomes" id="UP000075635">
    <property type="component" value="Unassembled WGS sequence"/>
</dbReference>
<organism evidence="4 5">
    <name type="scientific">Sorangium cellulosum</name>
    <name type="common">Polyangium cellulosum</name>
    <dbReference type="NCBI Taxonomy" id="56"/>
    <lineage>
        <taxon>Bacteria</taxon>
        <taxon>Pseudomonadati</taxon>
        <taxon>Myxococcota</taxon>
        <taxon>Polyangia</taxon>
        <taxon>Polyangiales</taxon>
        <taxon>Polyangiaceae</taxon>
        <taxon>Sorangium</taxon>
    </lineage>
</organism>
<dbReference type="GO" id="GO:0004713">
    <property type="term" value="F:protein tyrosine kinase activity"/>
    <property type="evidence" value="ECO:0007669"/>
    <property type="project" value="TreeGrafter"/>
</dbReference>
<feature type="compositionally biased region" description="Low complexity" evidence="2">
    <location>
        <begin position="231"/>
        <end position="242"/>
    </location>
</feature>
<comment type="caution">
    <text evidence="4">The sequence shown here is derived from an EMBL/GenBank/DDBJ whole genome shotgun (WGS) entry which is preliminary data.</text>
</comment>
<accession>A0A150R226</accession>